<reference evidence="3" key="1">
    <citation type="submission" date="2018-09" db="EMBL/GenBank/DDBJ databases">
        <title>Acidovorax cavernicola nov. sp. isolated from Gruta de las Maravillas (Aracena, Spain).</title>
        <authorList>
            <person name="Jurado V."/>
            <person name="Gutierrez-Patricio S."/>
            <person name="Gonzalez-Pimentel J.L."/>
            <person name="Miller A.Z."/>
            <person name="Laiz L."/>
            <person name="Saiz-Jimenez C."/>
        </authorList>
    </citation>
    <scope>NUCLEOTIDE SEQUENCE [LARGE SCALE GENOMIC DNA]</scope>
    <source>
        <strain evidence="3">1011MAR3C25</strain>
    </source>
</reference>
<feature type="region of interest" description="Disordered" evidence="1">
    <location>
        <begin position="477"/>
        <end position="500"/>
    </location>
</feature>
<organism evidence="2 3">
    <name type="scientific">Paracoccus onubensis</name>
    <dbReference type="NCBI Taxonomy" id="1675788"/>
    <lineage>
        <taxon>Bacteria</taxon>
        <taxon>Pseudomonadati</taxon>
        <taxon>Pseudomonadota</taxon>
        <taxon>Alphaproteobacteria</taxon>
        <taxon>Rhodobacterales</taxon>
        <taxon>Paracoccaceae</taxon>
        <taxon>Paracoccus</taxon>
    </lineage>
</organism>
<dbReference type="OrthoDB" id="7183688at2"/>
<keyword evidence="3" id="KW-1185">Reference proteome</keyword>
<proteinExistence type="predicted"/>
<gene>
    <name evidence="2" type="ORF">D3P04_05285</name>
</gene>
<name>A0A418T1T1_9RHOB</name>
<dbReference type="RefSeq" id="WP_119746651.1">
    <property type="nucleotide sequence ID" value="NZ_QZCG01000003.1"/>
</dbReference>
<evidence type="ECO:0000313" key="3">
    <source>
        <dbReference type="Proteomes" id="UP000284202"/>
    </source>
</evidence>
<dbReference type="Pfam" id="PF21810">
    <property type="entry name" value="DUF6880"/>
    <property type="match status" value="1"/>
</dbReference>
<accession>A0A418T1T1</accession>
<evidence type="ECO:0000313" key="2">
    <source>
        <dbReference type="EMBL" id="RJE87161.1"/>
    </source>
</evidence>
<comment type="caution">
    <text evidence="2">The sequence shown here is derived from an EMBL/GenBank/DDBJ whole genome shotgun (WGS) entry which is preliminary data.</text>
</comment>
<dbReference type="Proteomes" id="UP000284202">
    <property type="component" value="Unassembled WGS sequence"/>
</dbReference>
<dbReference type="AlphaFoldDB" id="A0A418T1T1"/>
<protein>
    <submittedName>
        <fullName evidence="2">Uncharacterized protein</fullName>
    </submittedName>
</protein>
<sequence>MARRPALSIENLTELDSEKLARLVLDETERNAGFKRQVSAALAAKSGPEAVAKLIDRRLAGLERAHSFIEWERTRAFRDDLQSLVDTIGSELASASVLLATDRLLRFVATHERVFDRVDDSSGHVQDVYYLAIAEMGALAGDLSPAEAAQLPDRIMAALGETSHGYLRDLAEAVIPHLADDVLEQWDHELIRAIGQRETEEAGRSSSGWQYSMTSQWRDIRKIIARQRGDLDLLIELESRKAAHMQDNLGLAAALLQAGRAIEALDWVRRPGRRALVASSGDDDEDLSPDQASLEARILEALGEKDAARALRWACFGQTLSADILRQHLNTLPDFEDIEELDRAFDLALQHPGKEAALRFLLGWPRLDLAARLITDHHDEWDGRDYHILPQAAAVLEHEYPLAATILYRALLDSILARAKSKAYPHGVKYLRKLNMLAKVAGASSELPRTMMDHADYSAALRKAHVRKIGFWRQVEPDAKNPDSESGMPSRGRAPHWVVE</sequence>
<evidence type="ECO:0000256" key="1">
    <source>
        <dbReference type="SAM" id="MobiDB-lite"/>
    </source>
</evidence>
<dbReference type="EMBL" id="QZCG01000003">
    <property type="protein sequence ID" value="RJE87161.1"/>
    <property type="molecule type" value="Genomic_DNA"/>
</dbReference>
<dbReference type="InterPro" id="IPR049245">
    <property type="entry name" value="DUF6880"/>
</dbReference>